<dbReference type="EMBL" id="ADKX01000001">
    <property type="protein sequence ID" value="EFW06486.1"/>
    <property type="molecule type" value="Genomic_DNA"/>
</dbReference>
<evidence type="ECO:0000313" key="2">
    <source>
        <dbReference type="EMBL" id="EFW06486.1"/>
    </source>
</evidence>
<reference evidence="2 3" key="1">
    <citation type="submission" date="2010-12" db="EMBL/GenBank/DDBJ databases">
        <title>The Genome Sequence of Coprobacillus sp. strain 29_1.</title>
        <authorList>
            <consortium name="The Broad Institute Genome Sequencing Platform"/>
            <person name="Earl A."/>
            <person name="Ward D."/>
            <person name="Feldgarden M."/>
            <person name="Gevers D."/>
            <person name="Daigneault M."/>
            <person name="Sibley C.D."/>
            <person name="White A."/>
            <person name="Strauss J."/>
            <person name="Allen-Vercoe E."/>
            <person name="Young S.K."/>
            <person name="Zeng Q."/>
            <person name="Gargeya S."/>
            <person name="Fitzgerald M."/>
            <person name="Haas B."/>
            <person name="Abouelleil A."/>
            <person name="Alvarado L."/>
            <person name="Arachchi H.M."/>
            <person name="Berlin A."/>
            <person name="Brown A."/>
            <person name="Chapman S.B."/>
            <person name="Chen Z."/>
            <person name="Dunbar C."/>
            <person name="Freedman E."/>
            <person name="Gearin G."/>
            <person name="Gellesch M."/>
            <person name="Goldberg J."/>
            <person name="Griggs A."/>
            <person name="Gujja S."/>
            <person name="Heilman E."/>
            <person name="Heiman D."/>
            <person name="Howarth C."/>
            <person name="Larson L."/>
            <person name="Lui A."/>
            <person name="MacDonald P.J.P."/>
            <person name="Mehta T."/>
            <person name="Montmayeur A."/>
            <person name="Murphy C."/>
            <person name="Neiman D."/>
            <person name="Pearson M."/>
            <person name="Priest M."/>
            <person name="Roberts A."/>
            <person name="Saif S."/>
            <person name="Shea T."/>
            <person name="Shenoy N."/>
            <person name="Sisk P."/>
            <person name="Stolte C."/>
            <person name="Sykes S."/>
            <person name="White J."/>
            <person name="Yandava C."/>
            <person name="Nusbaum C."/>
            <person name="Birren B."/>
        </authorList>
    </citation>
    <scope>NUCLEOTIDE SEQUENCE [LARGE SCALE GENOMIC DNA]</scope>
    <source>
        <strain evidence="2 3">29_1</strain>
    </source>
</reference>
<dbReference type="SMART" id="SM00849">
    <property type="entry name" value="Lactamase_B"/>
    <property type="match status" value="1"/>
</dbReference>
<dbReference type="Proteomes" id="UP000003157">
    <property type="component" value="Unassembled WGS sequence"/>
</dbReference>
<dbReference type="Gene3D" id="3.60.15.10">
    <property type="entry name" value="Ribonuclease Z/Hydroxyacylglutathione hydrolase-like"/>
    <property type="match status" value="1"/>
</dbReference>
<dbReference type="OrthoDB" id="9761531at2"/>
<dbReference type="InterPro" id="IPR001279">
    <property type="entry name" value="Metallo-B-lactamas"/>
</dbReference>
<evidence type="ECO:0000259" key="1">
    <source>
        <dbReference type="SMART" id="SM00849"/>
    </source>
</evidence>
<proteinExistence type="predicted"/>
<name>E7G5I5_9FIRM</name>
<dbReference type="eggNOG" id="COG0491">
    <property type="taxonomic scope" value="Bacteria"/>
</dbReference>
<dbReference type="GeneID" id="78229548"/>
<dbReference type="PANTHER" id="PTHR42951">
    <property type="entry name" value="METALLO-BETA-LACTAMASE DOMAIN-CONTAINING"/>
    <property type="match status" value="1"/>
</dbReference>
<sequence>MQVSLYNDIFILDDGEVREFLFLSRTTALLIDTGFPGTHIIDVVRRITSLPITVLLTHGDGDHRGGLCDFEECYVHERDKNLIPSDVQTYNIRQGEYIRAGKYCFEVIEIPGHTPGSIALLDRRHKLLISGDTIQKGPIYMFGDRRDLNMYIRSLKKLWKEKDDIDVILPSHHEYPLSHEYIEYCIEDAIALKNGELQGTLHPRLPCKEYKGKYISFYA</sequence>
<feature type="domain" description="Metallo-beta-lactamase" evidence="1">
    <location>
        <begin position="25"/>
        <end position="172"/>
    </location>
</feature>
<dbReference type="STRING" id="100884.GCA_000269565_01678"/>
<dbReference type="AlphaFoldDB" id="E7G5I5"/>
<dbReference type="PANTHER" id="PTHR42951:SF22">
    <property type="entry name" value="METALLO BETA-LACTAMASE SUPERFAMILY LIPOPROTEIN"/>
    <property type="match status" value="1"/>
</dbReference>
<comment type="caution">
    <text evidence="2">The sequence shown here is derived from an EMBL/GenBank/DDBJ whole genome shotgun (WGS) entry which is preliminary data.</text>
</comment>
<organism evidence="2 3">
    <name type="scientific">Coprobacillus cateniformis</name>
    <dbReference type="NCBI Taxonomy" id="100884"/>
    <lineage>
        <taxon>Bacteria</taxon>
        <taxon>Bacillati</taxon>
        <taxon>Bacillota</taxon>
        <taxon>Erysipelotrichia</taxon>
        <taxon>Erysipelotrichales</taxon>
        <taxon>Coprobacillaceae</taxon>
        <taxon>Coprobacillus</taxon>
    </lineage>
</organism>
<accession>E7G5I5</accession>
<dbReference type="RefSeq" id="WP_008787151.1">
    <property type="nucleotide sequence ID" value="NZ_AKCB01000001.1"/>
</dbReference>
<evidence type="ECO:0000313" key="3">
    <source>
        <dbReference type="Proteomes" id="UP000003157"/>
    </source>
</evidence>
<dbReference type="SUPFAM" id="SSF56281">
    <property type="entry name" value="Metallo-hydrolase/oxidoreductase"/>
    <property type="match status" value="1"/>
</dbReference>
<keyword evidence="3" id="KW-1185">Reference proteome</keyword>
<dbReference type="InterPro" id="IPR050855">
    <property type="entry name" value="NDM-1-like"/>
</dbReference>
<gene>
    <name evidence="2" type="ORF">HMPREF9488_00023</name>
</gene>
<protein>
    <submittedName>
        <fullName evidence="2">Beta-lactamase</fullName>
    </submittedName>
</protein>
<dbReference type="CDD" id="cd07712">
    <property type="entry name" value="MBLAC2-like_MBL-fold"/>
    <property type="match status" value="1"/>
</dbReference>
<dbReference type="Pfam" id="PF00753">
    <property type="entry name" value="Lactamase_B"/>
    <property type="match status" value="1"/>
</dbReference>
<dbReference type="InterPro" id="IPR036866">
    <property type="entry name" value="RibonucZ/Hydroxyglut_hydro"/>
</dbReference>
<dbReference type="HOGENOM" id="CLU_030571_0_1_9"/>